<proteinExistence type="predicted"/>
<feature type="compositionally biased region" description="Acidic residues" evidence="4">
    <location>
        <begin position="157"/>
        <end position="185"/>
    </location>
</feature>
<feature type="region of interest" description="Disordered" evidence="4">
    <location>
        <begin position="426"/>
        <end position="463"/>
    </location>
</feature>
<name>A0A1X7UB92_AMPQE</name>
<evidence type="ECO:0000256" key="1">
    <source>
        <dbReference type="ARBA" id="ARBA00023015"/>
    </source>
</evidence>
<feature type="region of interest" description="Disordered" evidence="4">
    <location>
        <begin position="133"/>
        <end position="202"/>
    </location>
</feature>
<evidence type="ECO:0000313" key="6">
    <source>
        <dbReference type="EnsemblMetazoa" id="Aqu2.1.25218_001"/>
    </source>
</evidence>
<protein>
    <submittedName>
        <fullName evidence="6">Uncharacterized protein</fullName>
    </submittedName>
</protein>
<accession>A0A1X7UB92</accession>
<dbReference type="EnsemblMetazoa" id="Aqu2.1.25218_001">
    <property type="protein sequence ID" value="Aqu2.1.25218_001"/>
    <property type="gene ID" value="Aqu2.1.25218"/>
</dbReference>
<evidence type="ECO:0000256" key="5">
    <source>
        <dbReference type="SAM" id="Phobius"/>
    </source>
</evidence>
<keyword evidence="5" id="KW-1133">Transmembrane helix</keyword>
<dbReference type="AlphaFoldDB" id="A0A1X7UB92"/>
<feature type="transmembrane region" description="Helical" evidence="5">
    <location>
        <begin position="497"/>
        <end position="519"/>
    </location>
</feature>
<dbReference type="GO" id="GO:0005634">
    <property type="term" value="C:nucleus"/>
    <property type="evidence" value="ECO:0007669"/>
    <property type="project" value="TreeGrafter"/>
</dbReference>
<dbReference type="GO" id="GO:0003712">
    <property type="term" value="F:transcription coregulator activity"/>
    <property type="evidence" value="ECO:0007669"/>
    <property type="project" value="TreeGrafter"/>
</dbReference>
<keyword evidence="3" id="KW-0539">Nucleus</keyword>
<keyword evidence="1" id="KW-0805">Transcription regulation</keyword>
<evidence type="ECO:0000256" key="4">
    <source>
        <dbReference type="SAM" id="MobiDB-lite"/>
    </source>
</evidence>
<dbReference type="STRING" id="400682.A0A1X7UB92"/>
<dbReference type="InterPro" id="IPR052435">
    <property type="entry name" value="YY1-Transcr_Regul"/>
</dbReference>
<keyword evidence="5" id="KW-0812">Transmembrane</keyword>
<feature type="region of interest" description="Disordered" evidence="4">
    <location>
        <begin position="1"/>
        <end position="21"/>
    </location>
</feature>
<dbReference type="InParanoid" id="A0A1X7UB92"/>
<organism evidence="6">
    <name type="scientific">Amphimedon queenslandica</name>
    <name type="common">Sponge</name>
    <dbReference type="NCBI Taxonomy" id="400682"/>
    <lineage>
        <taxon>Eukaryota</taxon>
        <taxon>Metazoa</taxon>
        <taxon>Porifera</taxon>
        <taxon>Demospongiae</taxon>
        <taxon>Heteroscleromorpha</taxon>
        <taxon>Haplosclerida</taxon>
        <taxon>Niphatidae</taxon>
        <taxon>Amphimedon</taxon>
    </lineage>
</organism>
<dbReference type="OrthoDB" id="6257037at2759"/>
<evidence type="ECO:0000256" key="3">
    <source>
        <dbReference type="ARBA" id="ARBA00023242"/>
    </source>
</evidence>
<dbReference type="GO" id="GO:0006355">
    <property type="term" value="P:regulation of DNA-templated transcription"/>
    <property type="evidence" value="ECO:0007669"/>
    <property type="project" value="TreeGrafter"/>
</dbReference>
<sequence length="520" mass="58394">MAEDKRERNSSRNLEEEKEDIDAKLEERAAQNNMTVANVKSLLHHVLKDKRVVAMAKKLANEDSSSEDIDLDIPPYEPRLTRARVREAVISSVTDVNFSPDKLSSLSVSTPLLPSISISSVAAPNALDELFPDVSSTEDEDDDYLPDTDTTVNNEDILVESDTETGDPIDTEIEEEEEEGEEEEGGERIQETQVTSSRGVLTDTDEAVQAATLLASLSDVNFTPLKDQAPLLPPIHPPVSTQPIQAYQPGPPELSNDEIIAKRTRSKRPLVDTDINEIEASFNPPDVPSDDESQTVQDIDEDELEWQKWLADLMNPRSADMSGLDDQEDDTEYNFWAEKHDDLEKEEFRTDRGVKIPQKEVDELIEELLNPNIGVLNADPNPIVSSLNYLDNTRTSTTTNNSGVDLTSAYLLESLGLRPPMLSQSALQATPLKDNTNTETRREEEQEMQTEPTTSSLEGNKEQGLSRDQMVQVWDQLQQHFQLLMQTFIMSRFEPSLVFIAQLAAQAFYTYIVIFLYVCF</sequence>
<reference evidence="6" key="1">
    <citation type="submission" date="2017-05" db="UniProtKB">
        <authorList>
            <consortium name="EnsemblMetazoa"/>
        </authorList>
    </citation>
    <scope>IDENTIFICATION</scope>
</reference>
<keyword evidence="2" id="KW-0804">Transcription</keyword>
<keyword evidence="5" id="KW-0472">Membrane</keyword>
<feature type="compositionally biased region" description="Acidic residues" evidence="4">
    <location>
        <begin position="136"/>
        <end position="146"/>
    </location>
</feature>
<dbReference type="PANTHER" id="PTHR16088">
    <property type="entry name" value="YY1 ASSOCIATED PROTEIN-RELATED"/>
    <property type="match status" value="1"/>
</dbReference>
<evidence type="ECO:0000256" key="2">
    <source>
        <dbReference type="ARBA" id="ARBA00023163"/>
    </source>
</evidence>
<dbReference type="PANTHER" id="PTHR16088:SF3">
    <property type="entry name" value="GON-4-LIKE PROTEIN"/>
    <property type="match status" value="1"/>
</dbReference>